<dbReference type="InterPro" id="IPR005828">
    <property type="entry name" value="MFS_sugar_transport-like"/>
</dbReference>
<comment type="similarity">
    <text evidence="2 7">Belongs to the major facilitator superfamily. Sugar transporter (TC 2.A.1.1) family.</text>
</comment>
<accession>A0A9N9KU71</accession>
<evidence type="ECO:0000313" key="11">
    <source>
        <dbReference type="EMBL" id="CAG8953771.1"/>
    </source>
</evidence>
<organism evidence="11 12">
    <name type="scientific">Hymenoscyphus fraxineus</name>
    <dbReference type="NCBI Taxonomy" id="746836"/>
    <lineage>
        <taxon>Eukaryota</taxon>
        <taxon>Fungi</taxon>
        <taxon>Dikarya</taxon>
        <taxon>Ascomycota</taxon>
        <taxon>Pezizomycotina</taxon>
        <taxon>Leotiomycetes</taxon>
        <taxon>Helotiales</taxon>
        <taxon>Helotiaceae</taxon>
        <taxon>Hymenoscyphus</taxon>
    </lineage>
</organism>
<dbReference type="GO" id="GO:0016020">
    <property type="term" value="C:membrane"/>
    <property type="evidence" value="ECO:0007669"/>
    <property type="project" value="UniProtKB-SubCell"/>
</dbReference>
<dbReference type="PANTHER" id="PTHR48022">
    <property type="entry name" value="PLASTIDIC GLUCOSE TRANSPORTER 4"/>
    <property type="match status" value="1"/>
</dbReference>
<dbReference type="EMBL" id="CAJVRL010000052">
    <property type="protein sequence ID" value="CAG8953771.1"/>
    <property type="molecule type" value="Genomic_DNA"/>
</dbReference>
<keyword evidence="3 7" id="KW-0813">Transport</keyword>
<feature type="transmembrane region" description="Helical" evidence="9">
    <location>
        <begin position="120"/>
        <end position="140"/>
    </location>
</feature>
<keyword evidence="12" id="KW-1185">Reference proteome</keyword>
<evidence type="ECO:0000256" key="3">
    <source>
        <dbReference type="ARBA" id="ARBA00022448"/>
    </source>
</evidence>
<dbReference type="FunFam" id="1.20.1250.20:FF:000134">
    <property type="entry name" value="MFS sugar transporter protein"/>
    <property type="match status" value="1"/>
</dbReference>
<comment type="caution">
    <text evidence="11">The sequence shown here is derived from an EMBL/GenBank/DDBJ whole genome shotgun (WGS) entry which is preliminary data.</text>
</comment>
<name>A0A9N9KU71_9HELO</name>
<dbReference type="Gene3D" id="1.20.1250.20">
    <property type="entry name" value="MFS general substrate transporter like domains"/>
    <property type="match status" value="1"/>
</dbReference>
<dbReference type="InterPro" id="IPR020846">
    <property type="entry name" value="MFS_dom"/>
</dbReference>
<feature type="transmembrane region" description="Helical" evidence="9">
    <location>
        <begin position="190"/>
        <end position="208"/>
    </location>
</feature>
<evidence type="ECO:0000256" key="8">
    <source>
        <dbReference type="SAM" id="MobiDB-lite"/>
    </source>
</evidence>
<dbReference type="OrthoDB" id="6612291at2759"/>
<evidence type="ECO:0000256" key="9">
    <source>
        <dbReference type="SAM" id="Phobius"/>
    </source>
</evidence>
<dbReference type="PROSITE" id="PS00217">
    <property type="entry name" value="SUGAR_TRANSPORT_2"/>
    <property type="match status" value="1"/>
</dbReference>
<dbReference type="SUPFAM" id="SSF103473">
    <property type="entry name" value="MFS general substrate transporter"/>
    <property type="match status" value="1"/>
</dbReference>
<dbReference type="InterPro" id="IPR036259">
    <property type="entry name" value="MFS_trans_sf"/>
</dbReference>
<evidence type="ECO:0000256" key="1">
    <source>
        <dbReference type="ARBA" id="ARBA00004141"/>
    </source>
</evidence>
<feature type="domain" description="Major facilitator superfamily (MFS) profile" evidence="10">
    <location>
        <begin position="19"/>
        <end position="470"/>
    </location>
</feature>
<evidence type="ECO:0000256" key="5">
    <source>
        <dbReference type="ARBA" id="ARBA00022989"/>
    </source>
</evidence>
<dbReference type="PRINTS" id="PR00171">
    <property type="entry name" value="SUGRTRNSPORT"/>
</dbReference>
<gene>
    <name evidence="11" type="ORF">HYFRA_00006662</name>
</gene>
<evidence type="ECO:0000256" key="7">
    <source>
        <dbReference type="RuleBase" id="RU003346"/>
    </source>
</evidence>
<proteinExistence type="inferred from homology"/>
<evidence type="ECO:0000259" key="10">
    <source>
        <dbReference type="PROSITE" id="PS50850"/>
    </source>
</evidence>
<feature type="transmembrane region" description="Helical" evidence="9">
    <location>
        <begin position="66"/>
        <end position="84"/>
    </location>
</feature>
<dbReference type="Proteomes" id="UP000696280">
    <property type="component" value="Unassembled WGS sequence"/>
</dbReference>
<dbReference type="AlphaFoldDB" id="A0A9N9KU71"/>
<dbReference type="InterPro" id="IPR003663">
    <property type="entry name" value="Sugar/inositol_transpt"/>
</dbReference>
<feature type="transmembrane region" description="Helical" evidence="9">
    <location>
        <begin position="416"/>
        <end position="433"/>
    </location>
</feature>
<feature type="transmembrane region" description="Helical" evidence="9">
    <location>
        <begin position="382"/>
        <end position="404"/>
    </location>
</feature>
<dbReference type="InterPro" id="IPR050360">
    <property type="entry name" value="MFS_Sugar_Transporters"/>
</dbReference>
<evidence type="ECO:0000313" key="12">
    <source>
        <dbReference type="Proteomes" id="UP000696280"/>
    </source>
</evidence>
<feature type="transmembrane region" description="Helical" evidence="9">
    <location>
        <begin position="311"/>
        <end position="335"/>
    </location>
</feature>
<feature type="transmembrane region" description="Helical" evidence="9">
    <location>
        <begin position="445"/>
        <end position="465"/>
    </location>
</feature>
<evidence type="ECO:0000256" key="4">
    <source>
        <dbReference type="ARBA" id="ARBA00022692"/>
    </source>
</evidence>
<comment type="subcellular location">
    <subcellularLocation>
        <location evidence="1">Membrane</location>
        <topology evidence="1">Multi-pass membrane protein</topology>
    </subcellularLocation>
</comment>
<evidence type="ECO:0000256" key="6">
    <source>
        <dbReference type="ARBA" id="ARBA00023136"/>
    </source>
</evidence>
<dbReference type="GO" id="GO:0005351">
    <property type="term" value="F:carbohydrate:proton symporter activity"/>
    <property type="evidence" value="ECO:0007669"/>
    <property type="project" value="TreeGrafter"/>
</dbReference>
<dbReference type="Pfam" id="PF00083">
    <property type="entry name" value="Sugar_tr"/>
    <property type="match status" value="1"/>
</dbReference>
<feature type="transmembrane region" description="Helical" evidence="9">
    <location>
        <begin position="152"/>
        <end position="170"/>
    </location>
</feature>
<reference evidence="11" key="1">
    <citation type="submission" date="2021-07" db="EMBL/GenBank/DDBJ databases">
        <authorList>
            <person name="Durling M."/>
        </authorList>
    </citation>
    <scope>NUCLEOTIDE SEQUENCE</scope>
</reference>
<dbReference type="PANTHER" id="PTHR48022:SF23">
    <property type="entry name" value="MAJOR FACILITATOR SUPERFAMILY (MFS) PROFILE DOMAIN-CONTAINING PROTEIN"/>
    <property type="match status" value="1"/>
</dbReference>
<sequence length="524" mass="56957">MSKMSTFALLSKHKGAVAAAATASTASLLFGYDTGVAGSVLALRSFSTEFGISTNPAKAAELSSNIVALLNAGAFFGAIFPAFLSGVVGRKPMMSIAAFFLMLGGILQTATPPPKLDMMYAGRVISGFGVGMVSNLTPVYVAEISPKELRGLLMSLFEMSLVSGGFLAYWTAYGVSVHMKPTSGQWRTPLSIQIILAGIVLVSSFLIVESPRWLAKQDRWEEAETSLCYLRGLPSEDIDLKTEMAEIHAQIDEEIQATSGRSIKELFQSRNLIRLFWASGIGFFSIWSGQTALLYYGPAVFRQIGFNGQNAALFASGMFTCIKVVVTIAFLAVGIQKFNRKTLLLVGSFGMAAMLFSLGAILKTHPPIPGQATNNTPSGKAMMAVIYIYIAFYSGTWGPINWVYMGEIFPTRIRDYGMAISVMLIWVCNFVVSKQTPIIVLKIGWKTWMIFGAFNAAAFVFSLFLPETRGVSLENMDILFKAVDETKRQKDIEDRIGVVSQVQPRESTAASDGKSPTLDTKELS</sequence>
<feature type="transmembrane region" description="Helical" evidence="9">
    <location>
        <begin position="342"/>
        <end position="362"/>
    </location>
</feature>
<protein>
    <recommendedName>
        <fullName evidence="10">Major facilitator superfamily (MFS) profile domain-containing protein</fullName>
    </recommendedName>
</protein>
<keyword evidence="5 9" id="KW-1133">Transmembrane helix</keyword>
<keyword evidence="4 9" id="KW-0812">Transmembrane</keyword>
<evidence type="ECO:0000256" key="2">
    <source>
        <dbReference type="ARBA" id="ARBA00010992"/>
    </source>
</evidence>
<feature type="transmembrane region" description="Helical" evidence="9">
    <location>
        <begin position="96"/>
        <end position="114"/>
    </location>
</feature>
<feature type="region of interest" description="Disordered" evidence="8">
    <location>
        <begin position="503"/>
        <end position="524"/>
    </location>
</feature>
<dbReference type="NCBIfam" id="TIGR00879">
    <property type="entry name" value="SP"/>
    <property type="match status" value="1"/>
</dbReference>
<feature type="transmembrane region" description="Helical" evidence="9">
    <location>
        <begin position="275"/>
        <end position="296"/>
    </location>
</feature>
<keyword evidence="6 9" id="KW-0472">Membrane</keyword>
<dbReference type="PROSITE" id="PS50850">
    <property type="entry name" value="MFS"/>
    <property type="match status" value="1"/>
</dbReference>
<dbReference type="InterPro" id="IPR005829">
    <property type="entry name" value="Sugar_transporter_CS"/>
</dbReference>